<dbReference type="EMBL" id="WOSW01000068">
    <property type="protein sequence ID" value="NHO34283.1"/>
    <property type="molecule type" value="Genomic_DNA"/>
</dbReference>
<sequence length="68" mass="7647">MSITYRNGNMEQLDWAAFSSDVLPSDRLAMPAKLKIHFEGVRTSNPGRCGYLGQYQHVMKITSATIIE</sequence>
<proteinExistence type="predicted"/>
<gene>
    <name evidence="1" type="ORF">GOB84_17460</name>
</gene>
<evidence type="ECO:0000313" key="1">
    <source>
        <dbReference type="EMBL" id="NHO34283.1"/>
    </source>
</evidence>
<dbReference type="Proteomes" id="UP000615326">
    <property type="component" value="Unassembled WGS sequence"/>
</dbReference>
<comment type="caution">
    <text evidence="1">The sequence shown here is derived from an EMBL/GenBank/DDBJ whole genome shotgun (WGS) entry which is preliminary data.</text>
</comment>
<keyword evidence="2" id="KW-1185">Reference proteome</keyword>
<protein>
    <submittedName>
        <fullName evidence="1">Uncharacterized protein</fullName>
    </submittedName>
</protein>
<dbReference type="RefSeq" id="WP_173578705.1">
    <property type="nucleotide sequence ID" value="NZ_WOSW01000068.1"/>
</dbReference>
<name>A0ABX0KER0_9PROT</name>
<accession>A0ABX0KER0</accession>
<reference evidence="1 2" key="1">
    <citation type="journal article" date="2020" name="Int. J. Syst. Evol. Microbiol.">
        <title>Novel acetic acid bacteria from cider fermentations: Acetobacter conturbans sp. nov. and Acetobacter fallax sp. nov.</title>
        <authorList>
            <person name="Sombolestani A.S."/>
            <person name="Cleenwerck I."/>
            <person name="Cnockaert M."/>
            <person name="Borremans W."/>
            <person name="Wieme A.D."/>
            <person name="De Vuyst L."/>
            <person name="Vandamme P."/>
        </authorList>
    </citation>
    <scope>NUCLEOTIDE SEQUENCE [LARGE SCALE GENOMIC DNA]</scope>
    <source>
        <strain evidence="1 2">LMG 1637</strain>
    </source>
</reference>
<organism evidence="1 2">
    <name type="scientific">Acetobacter fallax</name>
    <dbReference type="NCBI Taxonomy" id="1737473"/>
    <lineage>
        <taxon>Bacteria</taxon>
        <taxon>Pseudomonadati</taxon>
        <taxon>Pseudomonadota</taxon>
        <taxon>Alphaproteobacteria</taxon>
        <taxon>Acetobacterales</taxon>
        <taxon>Acetobacteraceae</taxon>
        <taxon>Acetobacter</taxon>
    </lineage>
</organism>
<evidence type="ECO:0000313" key="2">
    <source>
        <dbReference type="Proteomes" id="UP000615326"/>
    </source>
</evidence>